<dbReference type="Pfam" id="PF00089">
    <property type="entry name" value="Trypsin"/>
    <property type="match status" value="1"/>
</dbReference>
<sequence>MIISSKFILTAAHCITSEILVKTEPMCQTSNLPRECFKPTEMIRVGYVTHPTQEVMHKNEVLRIISHPYHDAGKNTHDIALIELKKPIVCLDLPRPICLPTRNLSRIGNELIIAGWGFSEEETLSGQSVLTEGRVIQVPSSNCSYLLIPTDRIICARGIKTKQASCQGDSGSGLFMLYDMNYYVVGVTSIGPINCESEFPDAYTEVYAYMDWIQSIVKDLPTI</sequence>
<reference evidence="4" key="1">
    <citation type="submission" date="2020-07" db="EMBL/GenBank/DDBJ databases">
        <title>Multicomponent nature underlies the extraordinary mechanical properties of spider dragline silk.</title>
        <authorList>
            <person name="Kono N."/>
            <person name="Nakamura H."/>
            <person name="Mori M."/>
            <person name="Yoshida Y."/>
            <person name="Ohtoshi R."/>
            <person name="Malay A.D."/>
            <person name="Moran D.A.P."/>
            <person name="Tomita M."/>
            <person name="Numata K."/>
            <person name="Arakawa K."/>
        </authorList>
    </citation>
    <scope>NUCLEOTIDE SEQUENCE</scope>
</reference>
<dbReference type="InterPro" id="IPR009003">
    <property type="entry name" value="Peptidase_S1_PA"/>
</dbReference>
<dbReference type="AlphaFoldDB" id="A0A8X6LS16"/>
<dbReference type="SMART" id="SM00020">
    <property type="entry name" value="Tryp_SPc"/>
    <property type="match status" value="1"/>
</dbReference>
<accession>A0A8X6LS16</accession>
<evidence type="ECO:0000256" key="1">
    <source>
        <dbReference type="ARBA" id="ARBA00023157"/>
    </source>
</evidence>
<evidence type="ECO:0000259" key="3">
    <source>
        <dbReference type="PROSITE" id="PS50240"/>
    </source>
</evidence>
<gene>
    <name evidence="4" type="primary">Proc</name>
    <name evidence="4" type="ORF">TNCT_724741</name>
</gene>
<evidence type="ECO:0000256" key="2">
    <source>
        <dbReference type="ARBA" id="ARBA00024195"/>
    </source>
</evidence>
<comment type="similarity">
    <text evidence="2">Belongs to the peptidase S1 family. CLIP subfamily.</text>
</comment>
<dbReference type="Gene3D" id="2.40.10.10">
    <property type="entry name" value="Trypsin-like serine proteases"/>
    <property type="match status" value="1"/>
</dbReference>
<dbReference type="InterPro" id="IPR043504">
    <property type="entry name" value="Peptidase_S1_PA_chymotrypsin"/>
</dbReference>
<dbReference type="PROSITE" id="PS50240">
    <property type="entry name" value="TRYPSIN_DOM"/>
    <property type="match status" value="1"/>
</dbReference>
<organism evidence="4 5">
    <name type="scientific">Trichonephila clavata</name>
    <name type="common">Joro spider</name>
    <name type="synonym">Nephila clavata</name>
    <dbReference type="NCBI Taxonomy" id="2740835"/>
    <lineage>
        <taxon>Eukaryota</taxon>
        <taxon>Metazoa</taxon>
        <taxon>Ecdysozoa</taxon>
        <taxon>Arthropoda</taxon>
        <taxon>Chelicerata</taxon>
        <taxon>Arachnida</taxon>
        <taxon>Araneae</taxon>
        <taxon>Araneomorphae</taxon>
        <taxon>Entelegynae</taxon>
        <taxon>Araneoidea</taxon>
        <taxon>Nephilidae</taxon>
        <taxon>Trichonephila</taxon>
    </lineage>
</organism>
<dbReference type="InterPro" id="IPR051487">
    <property type="entry name" value="Ser/Thr_Proteases_Immune/Dev"/>
</dbReference>
<dbReference type="Proteomes" id="UP000887116">
    <property type="component" value="Unassembled WGS sequence"/>
</dbReference>
<dbReference type="PANTHER" id="PTHR24256">
    <property type="entry name" value="TRYPTASE-RELATED"/>
    <property type="match status" value="1"/>
</dbReference>
<dbReference type="GO" id="GO:0004252">
    <property type="term" value="F:serine-type endopeptidase activity"/>
    <property type="evidence" value="ECO:0007669"/>
    <property type="project" value="InterPro"/>
</dbReference>
<dbReference type="GO" id="GO:0006508">
    <property type="term" value="P:proteolysis"/>
    <property type="evidence" value="ECO:0007669"/>
    <property type="project" value="InterPro"/>
</dbReference>
<evidence type="ECO:0000313" key="4">
    <source>
        <dbReference type="EMBL" id="GFR20861.1"/>
    </source>
</evidence>
<dbReference type="InterPro" id="IPR018114">
    <property type="entry name" value="TRYPSIN_HIS"/>
</dbReference>
<keyword evidence="5" id="KW-1185">Reference proteome</keyword>
<comment type="caution">
    <text evidence="4">The sequence shown here is derived from an EMBL/GenBank/DDBJ whole genome shotgun (WGS) entry which is preliminary data.</text>
</comment>
<dbReference type="PROSITE" id="PS00134">
    <property type="entry name" value="TRYPSIN_HIS"/>
    <property type="match status" value="1"/>
</dbReference>
<feature type="domain" description="Peptidase S1" evidence="3">
    <location>
        <begin position="1"/>
        <end position="218"/>
    </location>
</feature>
<dbReference type="InterPro" id="IPR001254">
    <property type="entry name" value="Trypsin_dom"/>
</dbReference>
<dbReference type="EMBL" id="BMAO01037876">
    <property type="protein sequence ID" value="GFR20861.1"/>
    <property type="molecule type" value="Genomic_DNA"/>
</dbReference>
<name>A0A8X6LS16_TRICU</name>
<keyword evidence="1" id="KW-1015">Disulfide bond</keyword>
<proteinExistence type="inferred from homology"/>
<dbReference type="CDD" id="cd00190">
    <property type="entry name" value="Tryp_SPc"/>
    <property type="match status" value="1"/>
</dbReference>
<dbReference type="SUPFAM" id="SSF50494">
    <property type="entry name" value="Trypsin-like serine proteases"/>
    <property type="match status" value="1"/>
</dbReference>
<dbReference type="OrthoDB" id="6428319at2759"/>
<protein>
    <submittedName>
        <fullName evidence="4">Vitamin K-dependent protein C</fullName>
    </submittedName>
</protein>
<evidence type="ECO:0000313" key="5">
    <source>
        <dbReference type="Proteomes" id="UP000887116"/>
    </source>
</evidence>